<dbReference type="EMBL" id="GL573478">
    <property type="protein sequence ID" value="ELR06943.1"/>
    <property type="molecule type" value="Genomic_DNA"/>
</dbReference>
<accession>L8G2N6</accession>
<feature type="compositionally biased region" description="Pro residues" evidence="1">
    <location>
        <begin position="1"/>
        <end position="11"/>
    </location>
</feature>
<dbReference type="InParanoid" id="L8G2N6"/>
<dbReference type="Proteomes" id="UP000011064">
    <property type="component" value="Unassembled WGS sequence"/>
</dbReference>
<sequence>MQSSTPGPPGRPLRRDWPRSYDLSPSCHKSCQATTRRACWCRKWRRGELVGIQHRCRRVDPNRRQRGWDPSVPEESPWASGCRHGGFPVYPTGFNPSIGVRRSSVLPAPSQNARELSLSQTTMTTPLFHPPLPSTRMMPRSPKPQIYPPLAQSRH</sequence>
<name>L8G2N6_PSED2</name>
<gene>
    <name evidence="2" type="ORF">GMDG_08177</name>
</gene>
<keyword evidence="3" id="KW-1185">Reference proteome</keyword>
<dbReference type="AlphaFoldDB" id="L8G2N6"/>
<evidence type="ECO:0000313" key="3">
    <source>
        <dbReference type="Proteomes" id="UP000011064"/>
    </source>
</evidence>
<reference evidence="3" key="1">
    <citation type="submission" date="2010-09" db="EMBL/GenBank/DDBJ databases">
        <title>The genome sequence of Geomyces destructans 20631-21.</title>
        <authorList>
            <consortium name="The Broad Institute Genome Sequencing Platform"/>
            <person name="Cuomo C.A."/>
            <person name="Blehert D.S."/>
            <person name="Lorch J.M."/>
            <person name="Young S.K."/>
            <person name="Zeng Q."/>
            <person name="Gargeya S."/>
            <person name="Fitzgerald M."/>
            <person name="Haas B."/>
            <person name="Abouelleil A."/>
            <person name="Alvarado L."/>
            <person name="Arachchi H.M."/>
            <person name="Berlin A."/>
            <person name="Brown A."/>
            <person name="Chapman S.B."/>
            <person name="Chen Z."/>
            <person name="Dunbar C."/>
            <person name="Freedman E."/>
            <person name="Gearin G."/>
            <person name="Gellesch M."/>
            <person name="Goldberg J."/>
            <person name="Griggs A."/>
            <person name="Gujja S."/>
            <person name="Heiman D."/>
            <person name="Howarth C."/>
            <person name="Larson L."/>
            <person name="Lui A."/>
            <person name="MacDonald P.J.P."/>
            <person name="Montmayeur A."/>
            <person name="Murphy C."/>
            <person name="Neiman D."/>
            <person name="Pearson M."/>
            <person name="Priest M."/>
            <person name="Roberts A."/>
            <person name="Saif S."/>
            <person name="Shea T."/>
            <person name="Shenoy N."/>
            <person name="Sisk P."/>
            <person name="Stolte C."/>
            <person name="Sykes S."/>
            <person name="Wortman J."/>
            <person name="Nusbaum C."/>
            <person name="Birren B."/>
        </authorList>
    </citation>
    <scope>NUCLEOTIDE SEQUENCE [LARGE SCALE GENOMIC DNA]</scope>
    <source>
        <strain evidence="3">ATCC MYA-4855 / 20631-21</strain>
    </source>
</reference>
<evidence type="ECO:0000313" key="2">
    <source>
        <dbReference type="EMBL" id="ELR06943.1"/>
    </source>
</evidence>
<feature type="region of interest" description="Disordered" evidence="1">
    <location>
        <begin position="1"/>
        <end position="23"/>
    </location>
</feature>
<organism evidence="2 3">
    <name type="scientific">Pseudogymnoascus destructans (strain ATCC MYA-4855 / 20631-21)</name>
    <name type="common">Bat white-nose syndrome fungus</name>
    <name type="synonym">Geomyces destructans</name>
    <dbReference type="NCBI Taxonomy" id="658429"/>
    <lineage>
        <taxon>Eukaryota</taxon>
        <taxon>Fungi</taxon>
        <taxon>Dikarya</taxon>
        <taxon>Ascomycota</taxon>
        <taxon>Pezizomycotina</taxon>
        <taxon>Leotiomycetes</taxon>
        <taxon>Thelebolales</taxon>
        <taxon>Thelebolaceae</taxon>
        <taxon>Pseudogymnoascus</taxon>
    </lineage>
</organism>
<proteinExistence type="predicted"/>
<dbReference type="VEuPathDB" id="FungiDB:GMDG_08177"/>
<feature type="region of interest" description="Disordered" evidence="1">
    <location>
        <begin position="122"/>
        <end position="155"/>
    </location>
</feature>
<protein>
    <submittedName>
        <fullName evidence="2">Uncharacterized protein</fullName>
    </submittedName>
</protein>
<evidence type="ECO:0000256" key="1">
    <source>
        <dbReference type="SAM" id="MobiDB-lite"/>
    </source>
</evidence>
<dbReference type="HOGENOM" id="CLU_1696275_0_0_1"/>